<sequence>MPKKRYFVLVSHCLLNPATRVHILGRRFNVARMISDYFLSKNIAIIQLPCPEFTAMGYWRNPQGRQQYDNVFFKKHCRKELESYVDMVCELKNNNNTPLCYIGIQGSPNCSVNWGKHKTNKYKTESIIEDKKTKVSFGVYGVMTSILDEMLKENNINIPYFEAPVKESLDSQLTKNFFCDLDDLLHMPEKFRYNPNKQQCNKCNEKEE</sequence>
<dbReference type="EMBL" id="CP081135">
    <property type="protein sequence ID" value="UEL46106.1"/>
    <property type="molecule type" value="Genomic_DNA"/>
</dbReference>
<reference evidence="1 2" key="1">
    <citation type="journal article" date="2023" name="Int. J. Syst. Evol. Microbiol.">
        <title>Terrisporobacter hibernicus sp. nov., isolated from bovine faeces in Northern Ireland.</title>
        <authorList>
            <person name="Mitchell M."/>
            <person name="Nguyen S.V."/>
            <person name="Connor M."/>
            <person name="Fairley D.J."/>
            <person name="Donoghue O."/>
            <person name="Marshall H."/>
            <person name="Koolman L."/>
            <person name="McMullan G."/>
            <person name="Schaffer K.E."/>
            <person name="McGrath J.W."/>
            <person name="Fanning S."/>
        </authorList>
    </citation>
    <scope>NUCLEOTIDE SEQUENCE [LARGE SCALE GENOMIC DNA]</scope>
    <source>
        <strain evidence="1 2">MCA3</strain>
    </source>
</reference>
<organism evidence="1 2">
    <name type="scientific">Terrisporobacter hibernicus</name>
    <dbReference type="NCBI Taxonomy" id="2813371"/>
    <lineage>
        <taxon>Bacteria</taxon>
        <taxon>Bacillati</taxon>
        <taxon>Bacillota</taxon>
        <taxon>Clostridia</taxon>
        <taxon>Peptostreptococcales</taxon>
        <taxon>Peptostreptococcaceae</taxon>
        <taxon>Terrisporobacter</taxon>
    </lineage>
</organism>
<evidence type="ECO:0000313" key="2">
    <source>
        <dbReference type="Proteomes" id="UP001198983"/>
    </source>
</evidence>
<dbReference type="RefSeq" id="WP_074920000.1">
    <property type="nucleotide sequence ID" value="NZ_CP081135.1"/>
</dbReference>
<accession>A0AAX2ZBK6</accession>
<dbReference type="Proteomes" id="UP001198983">
    <property type="component" value="Chromosome"/>
</dbReference>
<evidence type="ECO:0000313" key="1">
    <source>
        <dbReference type="EMBL" id="UEL46106.1"/>
    </source>
</evidence>
<dbReference type="AlphaFoldDB" id="A0AAX2ZBK6"/>
<proteinExistence type="predicted"/>
<evidence type="ECO:0008006" key="3">
    <source>
        <dbReference type="Google" id="ProtNLM"/>
    </source>
</evidence>
<keyword evidence="2" id="KW-1185">Reference proteome</keyword>
<protein>
    <recommendedName>
        <fullName evidence="3">DUF523 domain-containing protein</fullName>
    </recommendedName>
</protein>
<name>A0AAX2ZBK6_9FIRM</name>
<dbReference type="KEGG" id="tem:JW646_10605"/>
<gene>
    <name evidence="1" type="ORF">JW646_10605</name>
</gene>